<sequence length="171" mass="19047">MIIKNLLSLHGMMATGHILIIIVSIVIGFIWNTDVYKSTAENGICKKNYVIIGLVFYVSTRQFHLLVLFLLIGLLCINVKFFCAHLKHGAEAFLKLGKKKTITSFLVAMALVGSILGISAYHASELQPRAGQENKKDIHDFRVYTVLAFSCLMVLTHFGQAVYLVARSHAH</sequence>
<proteinExistence type="predicted"/>
<organism evidence="3 4">
    <name type="scientific">Heterodera trifolii</name>
    <dbReference type="NCBI Taxonomy" id="157864"/>
    <lineage>
        <taxon>Eukaryota</taxon>
        <taxon>Metazoa</taxon>
        <taxon>Ecdysozoa</taxon>
        <taxon>Nematoda</taxon>
        <taxon>Chromadorea</taxon>
        <taxon>Rhabditida</taxon>
        <taxon>Tylenchina</taxon>
        <taxon>Tylenchomorpha</taxon>
        <taxon>Tylenchoidea</taxon>
        <taxon>Heteroderidae</taxon>
        <taxon>Heteroderinae</taxon>
        <taxon>Heterodera</taxon>
    </lineage>
</organism>
<comment type="caution">
    <text evidence="3">The sequence shown here is derived from an EMBL/GenBank/DDBJ whole genome shotgun (WGS) entry which is preliminary data.</text>
</comment>
<feature type="transmembrane region" description="Helical" evidence="1">
    <location>
        <begin position="12"/>
        <end position="31"/>
    </location>
</feature>
<feature type="transmembrane region" description="Helical" evidence="1">
    <location>
        <begin position="143"/>
        <end position="166"/>
    </location>
</feature>
<feature type="transmembrane region" description="Helical" evidence="1">
    <location>
        <begin position="104"/>
        <end position="123"/>
    </location>
</feature>
<keyword evidence="1" id="KW-0812">Transmembrane</keyword>
<dbReference type="EMBL" id="JBICBT010000839">
    <property type="protein sequence ID" value="KAL3097584.1"/>
    <property type="molecule type" value="Genomic_DNA"/>
</dbReference>
<evidence type="ECO:0000313" key="4">
    <source>
        <dbReference type="Proteomes" id="UP001620626"/>
    </source>
</evidence>
<evidence type="ECO:0000313" key="3">
    <source>
        <dbReference type="EMBL" id="KAL3097584.1"/>
    </source>
</evidence>
<name>A0ABD2K4P8_9BILA</name>
<keyword evidence="4" id="KW-1185">Reference proteome</keyword>
<gene>
    <name evidence="2" type="ORF">niasHT_023366</name>
    <name evidence="3" type="ORF">niasHT_023384</name>
</gene>
<dbReference type="EMBL" id="JBICBT010000839">
    <property type="protein sequence ID" value="KAL3097566.1"/>
    <property type="molecule type" value="Genomic_DNA"/>
</dbReference>
<dbReference type="AlphaFoldDB" id="A0ABD2K4P8"/>
<evidence type="ECO:0000313" key="2">
    <source>
        <dbReference type="EMBL" id="KAL3097566.1"/>
    </source>
</evidence>
<reference evidence="3 4" key="1">
    <citation type="submission" date="2024-10" db="EMBL/GenBank/DDBJ databases">
        <authorList>
            <person name="Kim D."/>
        </authorList>
    </citation>
    <scope>NUCLEOTIDE SEQUENCE [LARGE SCALE GENOMIC DNA]</scope>
    <source>
        <strain evidence="3">BH-2024</strain>
    </source>
</reference>
<feature type="transmembrane region" description="Helical" evidence="1">
    <location>
        <begin position="63"/>
        <end position="83"/>
    </location>
</feature>
<protein>
    <submittedName>
        <fullName evidence="3">Uncharacterized protein</fullName>
    </submittedName>
</protein>
<dbReference type="Proteomes" id="UP001620626">
    <property type="component" value="Unassembled WGS sequence"/>
</dbReference>
<accession>A0ABD2K4P8</accession>
<keyword evidence="1" id="KW-0472">Membrane</keyword>
<keyword evidence="1" id="KW-1133">Transmembrane helix</keyword>
<evidence type="ECO:0000256" key="1">
    <source>
        <dbReference type="SAM" id="Phobius"/>
    </source>
</evidence>